<dbReference type="KEGG" id="omr:OXIME_000983"/>
<evidence type="ECO:0000313" key="2">
    <source>
        <dbReference type="Proteomes" id="UP001451606"/>
    </source>
</evidence>
<dbReference type="InterPro" id="IPR012440">
    <property type="entry name" value="DUF1641"/>
</dbReference>
<name>A0AAX4NHE3_9ARCH</name>
<dbReference type="GeneID" id="95967719"/>
<sequence>MVDKIKTVETKENHEDEDDIEPLIEGLMENKDSLLKVVDLMKRASDAGFIDIVENMTSDYMPADIEYIMNLFTSKEFTIGLIKSVNVFSSLIHALSSDKSGDAVKAVMFNTDSIMDAMVTGAKNPESFSIFKLLALMKDPEISSGLTAVMNALKALGKALRTVQDQEKD</sequence>
<dbReference type="AlphaFoldDB" id="A0AAX4NHE3"/>
<dbReference type="PANTHER" id="PTHR38433">
    <property type="match status" value="1"/>
</dbReference>
<reference evidence="1 2" key="1">
    <citation type="submission" date="2023-09" db="EMBL/GenBank/DDBJ databases">
        <authorList>
            <person name="Golyshina O.V."/>
            <person name="Lunev E.A."/>
            <person name="Bargiela R."/>
            <person name="Gaines M.C."/>
            <person name="Daum B."/>
            <person name="Bale N.J."/>
            <person name="Koenen M."/>
            <person name="Sinninghe Damst J.S."/>
            <person name="Yakimov M."/>
            <person name="Golyshin P.N."/>
        </authorList>
    </citation>
    <scope>NUCLEOTIDE SEQUENCE [LARGE SCALE GENOMIC DNA]</scope>
    <source>
        <strain evidence="1 2">M1</strain>
    </source>
</reference>
<dbReference type="EMBL" id="CP133772">
    <property type="protein sequence ID" value="WYY00413.1"/>
    <property type="molecule type" value="Genomic_DNA"/>
</dbReference>
<proteinExistence type="predicted"/>
<gene>
    <name evidence="1" type="ORF">OXIME_000983</name>
</gene>
<keyword evidence="2" id="KW-1185">Reference proteome</keyword>
<dbReference type="RefSeq" id="WP_393970751.1">
    <property type="nucleotide sequence ID" value="NZ_CP133772.1"/>
</dbReference>
<dbReference type="Pfam" id="PF07849">
    <property type="entry name" value="DUF1641"/>
    <property type="match status" value="1"/>
</dbReference>
<evidence type="ECO:0000313" key="1">
    <source>
        <dbReference type="EMBL" id="WYY00413.1"/>
    </source>
</evidence>
<dbReference type="Proteomes" id="UP001451606">
    <property type="component" value="Chromosome"/>
</dbReference>
<accession>A0AAX4NHE3</accession>
<protein>
    <submittedName>
        <fullName evidence="1">DUF1641 domain-containing protein</fullName>
    </submittedName>
</protein>
<dbReference type="PANTHER" id="PTHR38433:SF1">
    <property type="entry name" value="DUF1641 DOMAIN-CONTAINING PROTEIN"/>
    <property type="match status" value="1"/>
</dbReference>
<organism evidence="1 2">
    <name type="scientific">Oxyplasma meridianum</name>
    <dbReference type="NCBI Taxonomy" id="3073602"/>
    <lineage>
        <taxon>Archaea</taxon>
        <taxon>Methanobacteriati</taxon>
        <taxon>Thermoplasmatota</taxon>
        <taxon>Thermoplasmata</taxon>
        <taxon>Thermoplasmatales</taxon>
        <taxon>Thermoplasmataceae</taxon>
        <taxon>Oxyplasma</taxon>
    </lineage>
</organism>